<dbReference type="EMBL" id="JACCKD010000006">
    <property type="protein sequence ID" value="MBA0127196.1"/>
    <property type="molecule type" value="Genomic_DNA"/>
</dbReference>
<keyword evidence="1" id="KW-0812">Transmembrane</keyword>
<keyword evidence="1" id="KW-0472">Membrane</keyword>
<name>A0A838AD34_9PSEU</name>
<dbReference type="GO" id="GO:0005548">
    <property type="term" value="F:phospholipid transporter activity"/>
    <property type="evidence" value="ECO:0007669"/>
    <property type="project" value="TreeGrafter"/>
</dbReference>
<feature type="transmembrane region" description="Helical" evidence="1">
    <location>
        <begin position="214"/>
        <end position="232"/>
    </location>
</feature>
<comment type="caution">
    <text evidence="2">The sequence shown here is derived from an EMBL/GenBank/DDBJ whole genome shotgun (WGS) entry which is preliminary data.</text>
</comment>
<dbReference type="GO" id="GO:0043190">
    <property type="term" value="C:ATP-binding cassette (ABC) transporter complex"/>
    <property type="evidence" value="ECO:0007669"/>
    <property type="project" value="InterPro"/>
</dbReference>
<sequence>MTAVSDRSADTRDAQPATDGAQQRYLEEIALVSKWTVRTIVELPKALRFPTEIIRQCAIMILSSSVVVWMLVFTGGVMVAEVSHYFLETIGAQAYIGFVTAAATLKGTSCVFFGYIVAAKVGCGIVAELGAMRINEEIDAMEVMGVPSRTFLVGTRVWASIIAFPFLFVTGFSWAFVGSYITNVIILKTVSVGGYNSVFWAFTTPGDMFVRSMLWAMITALLAIIIACYYGYTASGGPVGVGENTARSMAFNFVMVNLLGAGAMFQLFYGTNVVIPIGN</sequence>
<evidence type="ECO:0000313" key="3">
    <source>
        <dbReference type="Proteomes" id="UP000582974"/>
    </source>
</evidence>
<feature type="transmembrane region" description="Helical" evidence="1">
    <location>
        <begin position="151"/>
        <end position="174"/>
    </location>
</feature>
<keyword evidence="1" id="KW-1133">Transmembrane helix</keyword>
<dbReference type="Pfam" id="PF02405">
    <property type="entry name" value="MlaE"/>
    <property type="match status" value="1"/>
</dbReference>
<dbReference type="Proteomes" id="UP000582974">
    <property type="component" value="Unassembled WGS sequence"/>
</dbReference>
<organism evidence="2 3">
    <name type="scientific">Haloechinothrix aidingensis</name>
    <dbReference type="NCBI Taxonomy" id="2752311"/>
    <lineage>
        <taxon>Bacteria</taxon>
        <taxon>Bacillati</taxon>
        <taxon>Actinomycetota</taxon>
        <taxon>Actinomycetes</taxon>
        <taxon>Pseudonocardiales</taxon>
        <taxon>Pseudonocardiaceae</taxon>
        <taxon>Haloechinothrix</taxon>
    </lineage>
</organism>
<feature type="transmembrane region" description="Helical" evidence="1">
    <location>
        <begin position="180"/>
        <end position="202"/>
    </location>
</feature>
<feature type="transmembrane region" description="Helical" evidence="1">
    <location>
        <begin position="252"/>
        <end position="275"/>
    </location>
</feature>
<dbReference type="InterPro" id="IPR030802">
    <property type="entry name" value="Permease_MalE"/>
</dbReference>
<dbReference type="AlphaFoldDB" id="A0A838AD34"/>
<dbReference type="RefSeq" id="WP_180894024.1">
    <property type="nucleotide sequence ID" value="NZ_JACCKD010000006.1"/>
</dbReference>
<feature type="transmembrane region" description="Helical" evidence="1">
    <location>
        <begin position="53"/>
        <end position="73"/>
    </location>
</feature>
<protein>
    <submittedName>
        <fullName evidence="2">ABC transporter permease</fullName>
    </submittedName>
</protein>
<evidence type="ECO:0000256" key="1">
    <source>
        <dbReference type="SAM" id="Phobius"/>
    </source>
</evidence>
<accession>A0A838AD34</accession>
<evidence type="ECO:0000313" key="2">
    <source>
        <dbReference type="EMBL" id="MBA0127196.1"/>
    </source>
</evidence>
<gene>
    <name evidence="2" type="ORF">H0B56_16720</name>
</gene>
<keyword evidence="3" id="KW-1185">Reference proteome</keyword>
<dbReference type="PANTHER" id="PTHR30188">
    <property type="entry name" value="ABC TRANSPORTER PERMEASE PROTEIN-RELATED"/>
    <property type="match status" value="1"/>
</dbReference>
<dbReference type="PANTHER" id="PTHR30188:SF13">
    <property type="entry name" value="CONSERVED HYPOTHETICAL INTEGRAL MEMBRANE PROTEIN YRBE3B"/>
    <property type="match status" value="1"/>
</dbReference>
<reference evidence="2 3" key="1">
    <citation type="submission" date="2020-07" db="EMBL/GenBank/DDBJ databases">
        <title>Genome of Haloechinothrix sp.</title>
        <authorList>
            <person name="Tang S.-K."/>
            <person name="Yang L."/>
            <person name="Zhu W.-Y."/>
        </authorList>
    </citation>
    <scope>NUCLEOTIDE SEQUENCE [LARGE SCALE GENOMIC DNA]</scope>
    <source>
        <strain evidence="2 3">YIM 98757</strain>
    </source>
</reference>
<proteinExistence type="predicted"/>